<keyword evidence="3" id="KW-1185">Reference proteome</keyword>
<evidence type="ECO:0000313" key="3">
    <source>
        <dbReference type="Proteomes" id="UP001201812"/>
    </source>
</evidence>
<evidence type="ECO:0000313" key="2">
    <source>
        <dbReference type="EMBL" id="KAI1709429.1"/>
    </source>
</evidence>
<dbReference type="InterPro" id="IPR036910">
    <property type="entry name" value="HMG_box_dom_sf"/>
</dbReference>
<feature type="region of interest" description="Disordered" evidence="1">
    <location>
        <begin position="49"/>
        <end position="71"/>
    </location>
</feature>
<organism evidence="2 3">
    <name type="scientific">Ditylenchus destructor</name>
    <dbReference type="NCBI Taxonomy" id="166010"/>
    <lineage>
        <taxon>Eukaryota</taxon>
        <taxon>Metazoa</taxon>
        <taxon>Ecdysozoa</taxon>
        <taxon>Nematoda</taxon>
        <taxon>Chromadorea</taxon>
        <taxon>Rhabditida</taxon>
        <taxon>Tylenchina</taxon>
        <taxon>Tylenchomorpha</taxon>
        <taxon>Sphaerularioidea</taxon>
        <taxon>Anguinidae</taxon>
        <taxon>Anguininae</taxon>
        <taxon>Ditylenchus</taxon>
    </lineage>
</organism>
<protein>
    <submittedName>
        <fullName evidence="2">Uncharacterized protein</fullName>
    </submittedName>
</protein>
<evidence type="ECO:0000256" key="1">
    <source>
        <dbReference type="SAM" id="MobiDB-lite"/>
    </source>
</evidence>
<gene>
    <name evidence="2" type="ORF">DdX_11216</name>
</gene>
<proteinExistence type="predicted"/>
<dbReference type="Proteomes" id="UP001201812">
    <property type="component" value="Unassembled WGS sequence"/>
</dbReference>
<feature type="compositionally biased region" description="Basic and acidic residues" evidence="1">
    <location>
        <begin position="58"/>
        <end position="70"/>
    </location>
</feature>
<name>A0AAD4R1C5_9BILA</name>
<sequence length="121" mass="14006">MGSTASEFAPETTDKLKKILSCFSLEGLQFRDLGDTYLARLLDVGAETGTDRLPSSRAIDKAQNRPERSPDMSCLFNMLRELWDGLTSTDKQYWKEKEVKQKNLYKQEIKIRKLRRTQTDL</sequence>
<dbReference type="SUPFAM" id="SSF47095">
    <property type="entry name" value="HMG-box"/>
    <property type="match status" value="1"/>
</dbReference>
<accession>A0AAD4R1C5</accession>
<dbReference type="EMBL" id="JAKKPZ010000030">
    <property type="protein sequence ID" value="KAI1709429.1"/>
    <property type="molecule type" value="Genomic_DNA"/>
</dbReference>
<dbReference type="AlphaFoldDB" id="A0AAD4R1C5"/>
<reference evidence="2" key="1">
    <citation type="submission" date="2022-01" db="EMBL/GenBank/DDBJ databases">
        <title>Genome Sequence Resource for Two Populations of Ditylenchus destructor, the Migratory Endoparasitic Phytonematode.</title>
        <authorList>
            <person name="Zhang H."/>
            <person name="Lin R."/>
            <person name="Xie B."/>
        </authorList>
    </citation>
    <scope>NUCLEOTIDE SEQUENCE</scope>
    <source>
        <strain evidence="2">BazhouSP</strain>
    </source>
</reference>
<comment type="caution">
    <text evidence="2">The sequence shown here is derived from an EMBL/GenBank/DDBJ whole genome shotgun (WGS) entry which is preliminary data.</text>
</comment>